<comment type="caution">
    <text evidence="1">The sequence shown here is derived from an EMBL/GenBank/DDBJ whole genome shotgun (WGS) entry which is preliminary data.</text>
</comment>
<dbReference type="AlphaFoldDB" id="A0A369QK96"/>
<reference evidence="1 2" key="1">
    <citation type="submission" date="2018-04" db="EMBL/GenBank/DDBJ databases">
        <title>Adhaeribacter sp. HMF7616 genome sequencing and assembly.</title>
        <authorList>
            <person name="Kang H."/>
            <person name="Kang J."/>
            <person name="Cha I."/>
            <person name="Kim H."/>
            <person name="Joh K."/>
        </authorList>
    </citation>
    <scope>NUCLEOTIDE SEQUENCE [LARGE SCALE GENOMIC DNA]</scope>
    <source>
        <strain evidence="1 2">HMF7616</strain>
    </source>
</reference>
<evidence type="ECO:0000313" key="2">
    <source>
        <dbReference type="Proteomes" id="UP000253919"/>
    </source>
</evidence>
<evidence type="ECO:0000313" key="1">
    <source>
        <dbReference type="EMBL" id="RDC65331.1"/>
    </source>
</evidence>
<gene>
    <name evidence="1" type="ORF">AHMF7616_03961</name>
</gene>
<keyword evidence="2" id="KW-1185">Reference proteome</keyword>
<protein>
    <submittedName>
        <fullName evidence="1">Uncharacterized protein</fullName>
    </submittedName>
</protein>
<accession>A0A369QK96</accession>
<proteinExistence type="predicted"/>
<organism evidence="1 2">
    <name type="scientific">Adhaeribacter pallidiroseus</name>
    <dbReference type="NCBI Taxonomy" id="2072847"/>
    <lineage>
        <taxon>Bacteria</taxon>
        <taxon>Pseudomonadati</taxon>
        <taxon>Bacteroidota</taxon>
        <taxon>Cytophagia</taxon>
        <taxon>Cytophagales</taxon>
        <taxon>Hymenobacteraceae</taxon>
        <taxon>Adhaeribacter</taxon>
    </lineage>
</organism>
<dbReference type="Proteomes" id="UP000253919">
    <property type="component" value="Unassembled WGS sequence"/>
</dbReference>
<sequence length="52" mass="6099">MVEQFLNQNLKIGSTMKAFTRLFRQLVDQFVLYRLHSFYSALKSDQTGQPTT</sequence>
<dbReference type="EMBL" id="QASA01000001">
    <property type="protein sequence ID" value="RDC65331.1"/>
    <property type="molecule type" value="Genomic_DNA"/>
</dbReference>
<name>A0A369QK96_9BACT</name>